<keyword evidence="3" id="KW-0378">Hydrolase</keyword>
<evidence type="ECO:0000313" key="5">
    <source>
        <dbReference type="EMBL" id="CUX78159.1"/>
    </source>
</evidence>
<dbReference type="NCBIfam" id="TIGR01452">
    <property type="entry name" value="PGP_euk"/>
    <property type="match status" value="1"/>
</dbReference>
<dbReference type="GO" id="GO:0046872">
    <property type="term" value="F:metal ion binding"/>
    <property type="evidence" value="ECO:0007669"/>
    <property type="project" value="UniProtKB-KW"/>
</dbReference>
<comment type="similarity">
    <text evidence="1">Belongs to the HAD-like hydrolase superfamily.</text>
</comment>
<protein>
    <submittedName>
        <fullName evidence="5">Hypothetical NagD-like phosphatase</fullName>
    </submittedName>
</protein>
<dbReference type="PIRSF" id="PIRSF000915">
    <property type="entry name" value="PGP-type_phosphatase"/>
    <property type="match status" value="1"/>
</dbReference>
<dbReference type="NCBIfam" id="TIGR01549">
    <property type="entry name" value="HAD-SF-IA-v1"/>
    <property type="match status" value="1"/>
</dbReference>
<name>A0A160VTQ8_9EURY</name>
<dbReference type="GO" id="GO:0016791">
    <property type="term" value="F:phosphatase activity"/>
    <property type="evidence" value="ECO:0007669"/>
    <property type="project" value="InterPro"/>
</dbReference>
<dbReference type="InterPro" id="IPR006357">
    <property type="entry name" value="HAD-SF_hydro_IIA"/>
</dbReference>
<dbReference type="NCBIfam" id="TIGR01460">
    <property type="entry name" value="HAD-SF-IIA"/>
    <property type="match status" value="1"/>
</dbReference>
<dbReference type="AlphaFoldDB" id="A0A160VTQ8"/>
<dbReference type="KEGG" id="tch:CHITON_1380"/>
<dbReference type="STRING" id="54262.CHITON_1380"/>
<dbReference type="Pfam" id="PF13344">
    <property type="entry name" value="Hydrolase_6"/>
    <property type="match status" value="1"/>
</dbReference>
<evidence type="ECO:0000256" key="1">
    <source>
        <dbReference type="ARBA" id="ARBA00007958"/>
    </source>
</evidence>
<dbReference type="FunFam" id="3.40.50.1000:FF:000053">
    <property type="entry name" value="TIGR01457 family HAD hydrolase"/>
    <property type="match status" value="1"/>
</dbReference>
<dbReference type="CDD" id="cd07530">
    <property type="entry name" value="HAD_Pase_UmpH-like"/>
    <property type="match status" value="1"/>
</dbReference>
<dbReference type="Proteomes" id="UP000093069">
    <property type="component" value="Chromosome I"/>
</dbReference>
<keyword evidence="2" id="KW-0479">Metal-binding</keyword>
<dbReference type="GO" id="GO:0005737">
    <property type="term" value="C:cytoplasm"/>
    <property type="evidence" value="ECO:0007669"/>
    <property type="project" value="TreeGrafter"/>
</dbReference>
<dbReference type="SUPFAM" id="SSF56784">
    <property type="entry name" value="HAD-like"/>
    <property type="match status" value="1"/>
</dbReference>
<gene>
    <name evidence="5" type="ORF">CHITON_1380</name>
</gene>
<dbReference type="Gene3D" id="3.40.50.1000">
    <property type="entry name" value="HAD superfamily/HAD-like"/>
    <property type="match status" value="2"/>
</dbReference>
<dbReference type="InterPro" id="IPR006349">
    <property type="entry name" value="PGP_euk"/>
</dbReference>
<dbReference type="EMBL" id="LN999010">
    <property type="protein sequence ID" value="CUX78159.1"/>
    <property type="molecule type" value="Genomic_DNA"/>
</dbReference>
<dbReference type="InterPro" id="IPR023214">
    <property type="entry name" value="HAD_sf"/>
</dbReference>
<organism evidence="5 6">
    <name type="scientific">Thermococcus chitonophagus</name>
    <dbReference type="NCBI Taxonomy" id="54262"/>
    <lineage>
        <taxon>Archaea</taxon>
        <taxon>Methanobacteriati</taxon>
        <taxon>Methanobacteriota</taxon>
        <taxon>Thermococci</taxon>
        <taxon>Thermococcales</taxon>
        <taxon>Thermococcaceae</taxon>
        <taxon>Thermococcus</taxon>
    </lineage>
</organism>
<dbReference type="PANTHER" id="PTHR19288:SF46">
    <property type="entry name" value="HALOACID DEHALOGENASE-LIKE HYDROLASE DOMAIN-CONTAINING PROTEIN 2"/>
    <property type="match status" value="1"/>
</dbReference>
<keyword evidence="4" id="KW-0460">Magnesium</keyword>
<proteinExistence type="inferred from homology"/>
<dbReference type="InterPro" id="IPR006439">
    <property type="entry name" value="HAD-SF_hydro_IA"/>
</dbReference>
<evidence type="ECO:0000256" key="4">
    <source>
        <dbReference type="ARBA" id="ARBA00022842"/>
    </source>
</evidence>
<sequence length="280" mass="31468">MLMFKSRLKERLWELRMIGVIFDMDGVLYRGNKPIPGAKEVVEFLKENNVPFLFLTNNSTKTPEMYREKLAKMGIEVPADRIVTSGLATRLYMERHFNPGKVFVVGGEGLVKEMDKLGWGLVTVEDARKGGWREVKYVVVGLDPRLTYEKLKYATLAIRNGAKFIGTNPDTTFPGEEGIYPGAGSIIAALKASTEVEPLIIGKPNEPMYEIVKEKLGVEEIWMVGDRLDTDIAFAKKFGMKAIMVLTGVHTLNDIEKLNIRPDLVLDSVARLIDYLKVVE</sequence>
<evidence type="ECO:0000256" key="3">
    <source>
        <dbReference type="ARBA" id="ARBA00022801"/>
    </source>
</evidence>
<evidence type="ECO:0000256" key="2">
    <source>
        <dbReference type="ARBA" id="ARBA00022723"/>
    </source>
</evidence>
<dbReference type="SFLD" id="SFLDG01139">
    <property type="entry name" value="C2.A:_Pyridoxal_Phosphate_Phos"/>
    <property type="match status" value="1"/>
</dbReference>
<dbReference type="PANTHER" id="PTHR19288">
    <property type="entry name" value="4-NITROPHENYLPHOSPHATASE-RELATED"/>
    <property type="match status" value="1"/>
</dbReference>
<reference evidence="6" key="1">
    <citation type="submission" date="2016-01" db="EMBL/GenBank/DDBJ databases">
        <authorList>
            <person name="Vorgias C.E."/>
        </authorList>
    </citation>
    <scope>NUCLEOTIDE SEQUENCE [LARGE SCALE GENOMIC DNA]</scope>
</reference>
<evidence type="ECO:0000313" key="6">
    <source>
        <dbReference type="Proteomes" id="UP000093069"/>
    </source>
</evidence>
<accession>A0A160VTQ8</accession>
<dbReference type="SFLD" id="SFLDS00003">
    <property type="entry name" value="Haloacid_Dehalogenase"/>
    <property type="match status" value="1"/>
</dbReference>
<dbReference type="InterPro" id="IPR036412">
    <property type="entry name" value="HAD-like_sf"/>
</dbReference>
<dbReference type="Pfam" id="PF13242">
    <property type="entry name" value="Hydrolase_like"/>
    <property type="match status" value="1"/>
</dbReference>